<dbReference type="InterPro" id="IPR000866">
    <property type="entry name" value="AhpC/TSA"/>
</dbReference>
<organism evidence="14 15">
    <name type="scientific">Cyclobacterium xiamenense</name>
    <dbReference type="NCBI Taxonomy" id="1297121"/>
    <lineage>
        <taxon>Bacteria</taxon>
        <taxon>Pseudomonadati</taxon>
        <taxon>Bacteroidota</taxon>
        <taxon>Cytophagia</taxon>
        <taxon>Cytophagales</taxon>
        <taxon>Cyclobacteriaceae</taxon>
        <taxon>Cyclobacterium</taxon>
    </lineage>
</organism>
<dbReference type="Proteomes" id="UP000199403">
    <property type="component" value="Unassembled WGS sequence"/>
</dbReference>
<evidence type="ECO:0000256" key="3">
    <source>
        <dbReference type="ARBA" id="ARBA00022559"/>
    </source>
</evidence>
<comment type="function">
    <text evidence="1">Thiol-specific peroxidase that catalyzes the reduction of hydrogen peroxide and organic hydroperoxides to water and alcohols, respectively. Plays a role in cell protection against oxidative stress by detoxifying peroxides and as sensor of hydrogen peroxide-mediated signaling events.</text>
</comment>
<keyword evidence="12" id="KW-0732">Signal</keyword>
<comment type="similarity">
    <text evidence="9">Belongs to the peroxiredoxin family. BCP/PrxQ subfamily.</text>
</comment>
<dbReference type="InterPro" id="IPR036249">
    <property type="entry name" value="Thioredoxin-like_sf"/>
</dbReference>
<evidence type="ECO:0000256" key="2">
    <source>
        <dbReference type="ARBA" id="ARBA00013017"/>
    </source>
</evidence>
<dbReference type="EC" id="1.11.1.24" evidence="2"/>
<dbReference type="CDD" id="cd02970">
    <property type="entry name" value="PRX_like2"/>
    <property type="match status" value="1"/>
</dbReference>
<dbReference type="PROSITE" id="PS51352">
    <property type="entry name" value="THIOREDOXIN_2"/>
    <property type="match status" value="1"/>
</dbReference>
<dbReference type="PANTHER" id="PTHR42801:SF7">
    <property type="entry name" value="SLL1159 PROTEIN"/>
    <property type="match status" value="1"/>
</dbReference>
<evidence type="ECO:0000256" key="6">
    <source>
        <dbReference type="ARBA" id="ARBA00023157"/>
    </source>
</evidence>
<dbReference type="InterPro" id="IPR050924">
    <property type="entry name" value="Peroxiredoxin_BCP/PrxQ"/>
</dbReference>
<feature type="chain" id="PRO_5011743010" description="thioredoxin-dependent peroxiredoxin" evidence="12">
    <location>
        <begin position="22"/>
        <end position="204"/>
    </location>
</feature>
<evidence type="ECO:0000313" key="14">
    <source>
        <dbReference type="EMBL" id="SEJ11366.1"/>
    </source>
</evidence>
<evidence type="ECO:0000256" key="9">
    <source>
        <dbReference type="ARBA" id="ARBA00038489"/>
    </source>
</evidence>
<keyword evidence="15" id="KW-1185">Reference proteome</keyword>
<evidence type="ECO:0000256" key="5">
    <source>
        <dbReference type="ARBA" id="ARBA00023002"/>
    </source>
</evidence>
<comment type="catalytic activity">
    <reaction evidence="11">
        <text>a hydroperoxide + [thioredoxin]-dithiol = an alcohol + [thioredoxin]-disulfide + H2O</text>
        <dbReference type="Rhea" id="RHEA:62620"/>
        <dbReference type="Rhea" id="RHEA-COMP:10698"/>
        <dbReference type="Rhea" id="RHEA-COMP:10700"/>
        <dbReference type="ChEBI" id="CHEBI:15377"/>
        <dbReference type="ChEBI" id="CHEBI:29950"/>
        <dbReference type="ChEBI" id="CHEBI:30879"/>
        <dbReference type="ChEBI" id="CHEBI:35924"/>
        <dbReference type="ChEBI" id="CHEBI:50058"/>
        <dbReference type="EC" id="1.11.1.24"/>
    </reaction>
</comment>
<evidence type="ECO:0000259" key="13">
    <source>
        <dbReference type="PROSITE" id="PS51352"/>
    </source>
</evidence>
<keyword evidence="4" id="KW-0049">Antioxidant</keyword>
<protein>
    <recommendedName>
        <fullName evidence="2">thioredoxin-dependent peroxiredoxin</fullName>
        <ecNumber evidence="2">1.11.1.24</ecNumber>
    </recommendedName>
    <alternativeName>
        <fullName evidence="8">Thioredoxin peroxidase</fullName>
    </alternativeName>
    <alternativeName>
        <fullName evidence="10">Thioredoxin-dependent peroxiredoxin Bcp</fullName>
    </alternativeName>
</protein>
<name>A0A1H6W6G0_9BACT</name>
<dbReference type="PANTHER" id="PTHR42801">
    <property type="entry name" value="THIOREDOXIN-DEPENDENT PEROXIDE REDUCTASE"/>
    <property type="match status" value="1"/>
</dbReference>
<sequence>MHIFRLLLILCSVLTGYPALRAQGTINSIEAATGLPLGATVENFAAYDQDGNAFDLFEALVDGPVVLFFYRGNWCPVCNRHLSELEAELELIYQEGARVIAVSPEKPELMEKTIKKTGASFTLLHDEGNQIAEKFAVAYLPEKPVKTKTGLFQGNKTIADETARLPIPATYIIEAPGKITWRHVDPNYKNRASARDIAEALQLR</sequence>
<keyword evidence="3" id="KW-0575">Peroxidase</keyword>
<proteinExistence type="inferred from homology"/>
<keyword evidence="6" id="KW-1015">Disulfide bond</keyword>
<dbReference type="GO" id="GO:0034599">
    <property type="term" value="P:cellular response to oxidative stress"/>
    <property type="evidence" value="ECO:0007669"/>
    <property type="project" value="TreeGrafter"/>
</dbReference>
<keyword evidence="5" id="KW-0560">Oxidoreductase</keyword>
<evidence type="ECO:0000256" key="1">
    <source>
        <dbReference type="ARBA" id="ARBA00003330"/>
    </source>
</evidence>
<dbReference type="EMBL" id="FNZH01000002">
    <property type="protein sequence ID" value="SEJ11366.1"/>
    <property type="molecule type" value="Genomic_DNA"/>
</dbReference>
<evidence type="ECO:0000256" key="10">
    <source>
        <dbReference type="ARBA" id="ARBA00042639"/>
    </source>
</evidence>
<dbReference type="SUPFAM" id="SSF52833">
    <property type="entry name" value="Thioredoxin-like"/>
    <property type="match status" value="1"/>
</dbReference>
<dbReference type="RefSeq" id="WP_092171364.1">
    <property type="nucleotide sequence ID" value="NZ_FNZH01000002.1"/>
</dbReference>
<dbReference type="STRING" id="1416801.SAMN05192553_102446"/>
<dbReference type="InterPro" id="IPR013766">
    <property type="entry name" value="Thioredoxin_domain"/>
</dbReference>
<feature type="domain" description="Thioredoxin" evidence="13">
    <location>
        <begin position="35"/>
        <end position="204"/>
    </location>
</feature>
<dbReference type="Pfam" id="PF00578">
    <property type="entry name" value="AhpC-TSA"/>
    <property type="match status" value="1"/>
</dbReference>
<evidence type="ECO:0000256" key="12">
    <source>
        <dbReference type="SAM" id="SignalP"/>
    </source>
</evidence>
<evidence type="ECO:0000256" key="4">
    <source>
        <dbReference type="ARBA" id="ARBA00022862"/>
    </source>
</evidence>
<dbReference type="AlphaFoldDB" id="A0A1H6W6G0"/>
<keyword evidence="7" id="KW-0676">Redox-active center</keyword>
<dbReference type="GO" id="GO:0005737">
    <property type="term" value="C:cytoplasm"/>
    <property type="evidence" value="ECO:0007669"/>
    <property type="project" value="TreeGrafter"/>
</dbReference>
<evidence type="ECO:0000256" key="8">
    <source>
        <dbReference type="ARBA" id="ARBA00032824"/>
    </source>
</evidence>
<dbReference type="OrthoDB" id="9809746at2"/>
<evidence type="ECO:0000256" key="11">
    <source>
        <dbReference type="ARBA" id="ARBA00049091"/>
    </source>
</evidence>
<dbReference type="Gene3D" id="3.40.30.10">
    <property type="entry name" value="Glutaredoxin"/>
    <property type="match status" value="1"/>
</dbReference>
<dbReference type="GO" id="GO:0008379">
    <property type="term" value="F:thioredoxin peroxidase activity"/>
    <property type="evidence" value="ECO:0007669"/>
    <property type="project" value="TreeGrafter"/>
</dbReference>
<accession>A0A1H6W6G0</accession>
<gene>
    <name evidence="14" type="ORF">SAMN05192553_102446</name>
</gene>
<dbReference type="GO" id="GO:0045454">
    <property type="term" value="P:cell redox homeostasis"/>
    <property type="evidence" value="ECO:0007669"/>
    <property type="project" value="TreeGrafter"/>
</dbReference>
<evidence type="ECO:0000313" key="15">
    <source>
        <dbReference type="Proteomes" id="UP000199403"/>
    </source>
</evidence>
<feature type="signal peptide" evidence="12">
    <location>
        <begin position="1"/>
        <end position="21"/>
    </location>
</feature>
<evidence type="ECO:0000256" key="7">
    <source>
        <dbReference type="ARBA" id="ARBA00023284"/>
    </source>
</evidence>
<reference evidence="15" key="1">
    <citation type="submission" date="2016-10" db="EMBL/GenBank/DDBJ databases">
        <authorList>
            <person name="Varghese N."/>
            <person name="Submissions S."/>
        </authorList>
    </citation>
    <scope>NUCLEOTIDE SEQUENCE [LARGE SCALE GENOMIC DNA]</scope>
    <source>
        <strain evidence="15">IBRC-M 10761</strain>
    </source>
</reference>